<dbReference type="RefSeq" id="WP_209138293.1">
    <property type="nucleotide sequence ID" value="NZ_JAGHKO010000001.1"/>
</dbReference>
<sequence>MIYLIRHTTPLIEKGICYGQLNIDVTDSFEAEAIEIQKALPAGIEQVYSSPLIRCHKLASFLFPASTINLEPDLMELACGEWEGIHWDAIAPEIIDPWMKDFVNVTIPGGESYIQMHSRVTQCFTRIAEGPHPVAIVTHGGVIRSILSHITKTPLVDSFGAFKISYGCVMQLQASSTGLQYNTLHHVTTEKEQHKPSNFKKQSGG</sequence>
<gene>
    <name evidence="1" type="ORF">J7I42_08225</name>
</gene>
<dbReference type="Gene3D" id="3.40.50.1240">
    <property type="entry name" value="Phosphoglycerate mutase-like"/>
    <property type="match status" value="1"/>
</dbReference>
<dbReference type="PANTHER" id="PTHR48100">
    <property type="entry name" value="BROAD-SPECIFICITY PHOSPHATASE YOR283W-RELATED"/>
    <property type="match status" value="1"/>
</dbReference>
<dbReference type="CDD" id="cd07067">
    <property type="entry name" value="HP_PGM_like"/>
    <property type="match status" value="1"/>
</dbReference>
<evidence type="ECO:0000313" key="1">
    <source>
        <dbReference type="EMBL" id="MBO9200240.1"/>
    </source>
</evidence>
<reference evidence="1 2" key="1">
    <citation type="submission" date="2021-03" db="EMBL/GenBank/DDBJ databases">
        <title>Assistant Professor.</title>
        <authorList>
            <person name="Huq M.A."/>
        </authorList>
    </citation>
    <scope>NUCLEOTIDE SEQUENCE [LARGE SCALE GENOMIC DNA]</scope>
    <source>
        <strain evidence="1 2">MAH-29</strain>
    </source>
</reference>
<organism evidence="1 2">
    <name type="scientific">Niastella soli</name>
    <dbReference type="NCBI Taxonomy" id="2821487"/>
    <lineage>
        <taxon>Bacteria</taxon>
        <taxon>Pseudomonadati</taxon>
        <taxon>Bacteroidota</taxon>
        <taxon>Chitinophagia</taxon>
        <taxon>Chitinophagales</taxon>
        <taxon>Chitinophagaceae</taxon>
        <taxon>Niastella</taxon>
    </lineage>
</organism>
<dbReference type="InterPro" id="IPR029033">
    <property type="entry name" value="His_PPase_superfam"/>
</dbReference>
<evidence type="ECO:0000313" key="2">
    <source>
        <dbReference type="Proteomes" id="UP000677244"/>
    </source>
</evidence>
<name>A0ABS3YQU8_9BACT</name>
<dbReference type="EMBL" id="JAGHKO010000001">
    <property type="protein sequence ID" value="MBO9200240.1"/>
    <property type="molecule type" value="Genomic_DNA"/>
</dbReference>
<dbReference type="SMART" id="SM00855">
    <property type="entry name" value="PGAM"/>
    <property type="match status" value="1"/>
</dbReference>
<dbReference type="PANTHER" id="PTHR48100:SF59">
    <property type="entry name" value="ADENOSYLCOBALAMIN_ALPHA-RIBAZOLE PHOSPHATASE"/>
    <property type="match status" value="1"/>
</dbReference>
<comment type="caution">
    <text evidence="1">The sequence shown here is derived from an EMBL/GenBank/DDBJ whole genome shotgun (WGS) entry which is preliminary data.</text>
</comment>
<dbReference type="SUPFAM" id="SSF53254">
    <property type="entry name" value="Phosphoglycerate mutase-like"/>
    <property type="match status" value="1"/>
</dbReference>
<proteinExistence type="predicted"/>
<dbReference type="InterPro" id="IPR050275">
    <property type="entry name" value="PGM_Phosphatase"/>
</dbReference>
<dbReference type="InterPro" id="IPR013078">
    <property type="entry name" value="His_Pase_superF_clade-1"/>
</dbReference>
<protein>
    <submittedName>
        <fullName evidence="1">Alpha-ribazole phosphatase family protein</fullName>
    </submittedName>
</protein>
<dbReference type="Pfam" id="PF00300">
    <property type="entry name" value="His_Phos_1"/>
    <property type="match status" value="1"/>
</dbReference>
<keyword evidence="2" id="KW-1185">Reference proteome</keyword>
<dbReference type="Proteomes" id="UP000677244">
    <property type="component" value="Unassembled WGS sequence"/>
</dbReference>
<accession>A0ABS3YQU8</accession>